<dbReference type="Proteomes" id="UP000218944">
    <property type="component" value="Unassembled WGS sequence"/>
</dbReference>
<protein>
    <submittedName>
        <fullName evidence="2">Protein phosphatase</fullName>
    </submittedName>
</protein>
<keyword evidence="3" id="KW-1185">Reference proteome</keyword>
<name>A0A2A2D065_9ACTN</name>
<dbReference type="InterPro" id="IPR035965">
    <property type="entry name" value="PAS-like_dom_sf"/>
</dbReference>
<proteinExistence type="predicted"/>
<dbReference type="InterPro" id="IPR013656">
    <property type="entry name" value="PAS_4"/>
</dbReference>
<sequence length="347" mass="37806">MTLFPESPEDPFSVAGAGSAVLDYQGRVVGWSRRAEMLLGHRAADVLGRSALETLVHPGDRGRAARAAAVCLRTPGWFGLLPVLHRDGHRMHLGLRARLVTRAGAGPEWFLVGAPAQDVIQWETDRSVLDNLFRRSPVGLAVHAPDLRILRVNRALARIGGLTPDQARGHRMADFLLPEDARTAEDRLREVLATGRPTIFTEQSCRLRIDPARARFVSVSAFRLEDSTGHILGVTQLVEDVTERHRARLRLDLLSEAGTRIGTTLDVATTARELTHVLVPDLADCATVDLLDPVSRGEEPSQDGFGPVRRTALACDVPHATDALNPLGALIHFAPHTPQGRCLADQT</sequence>
<feature type="non-terminal residue" evidence="2">
    <location>
        <position position="347"/>
    </location>
</feature>
<dbReference type="GO" id="GO:0006355">
    <property type="term" value="P:regulation of DNA-templated transcription"/>
    <property type="evidence" value="ECO:0007669"/>
    <property type="project" value="InterPro"/>
</dbReference>
<organism evidence="2 3">
    <name type="scientific">Streptomyces albireticuli</name>
    <dbReference type="NCBI Taxonomy" id="1940"/>
    <lineage>
        <taxon>Bacteria</taxon>
        <taxon>Bacillati</taxon>
        <taxon>Actinomycetota</taxon>
        <taxon>Actinomycetes</taxon>
        <taxon>Kitasatosporales</taxon>
        <taxon>Streptomycetaceae</taxon>
        <taxon>Streptomyces</taxon>
    </lineage>
</organism>
<dbReference type="InterPro" id="IPR000014">
    <property type="entry name" value="PAS"/>
</dbReference>
<evidence type="ECO:0000313" key="3">
    <source>
        <dbReference type="Proteomes" id="UP000218944"/>
    </source>
</evidence>
<dbReference type="InterPro" id="IPR052155">
    <property type="entry name" value="Biofilm_reg_signaling"/>
</dbReference>
<dbReference type="InterPro" id="IPR013767">
    <property type="entry name" value="PAS_fold"/>
</dbReference>
<evidence type="ECO:0000313" key="2">
    <source>
        <dbReference type="EMBL" id="PAU44806.1"/>
    </source>
</evidence>
<dbReference type="Gene3D" id="3.30.450.20">
    <property type="entry name" value="PAS domain"/>
    <property type="match status" value="2"/>
</dbReference>
<gene>
    <name evidence="2" type="ORF">CK936_32920</name>
</gene>
<feature type="domain" description="PAS" evidence="1">
    <location>
        <begin position="21"/>
        <end position="61"/>
    </location>
</feature>
<dbReference type="PANTHER" id="PTHR44757:SF2">
    <property type="entry name" value="BIOFILM ARCHITECTURE MAINTENANCE PROTEIN MBAA"/>
    <property type="match status" value="1"/>
</dbReference>
<feature type="domain" description="PAS" evidence="1">
    <location>
        <begin position="125"/>
        <end position="195"/>
    </location>
</feature>
<dbReference type="SMART" id="SM00091">
    <property type="entry name" value="PAS"/>
    <property type="match status" value="2"/>
</dbReference>
<dbReference type="AlphaFoldDB" id="A0A2A2D065"/>
<dbReference type="Pfam" id="PF08448">
    <property type="entry name" value="PAS_4"/>
    <property type="match status" value="1"/>
</dbReference>
<accession>A0A2A2D065</accession>
<dbReference type="SUPFAM" id="SSF55785">
    <property type="entry name" value="PYP-like sensor domain (PAS domain)"/>
    <property type="match status" value="2"/>
</dbReference>
<reference evidence="2 3" key="1">
    <citation type="submission" date="2017-08" db="EMBL/GenBank/DDBJ databases">
        <title>Genome sequence of Streptomyces albireticuli NRRL B-1670.</title>
        <authorList>
            <person name="Graham D.E."/>
            <person name="Mahan K.M."/>
            <person name="Klingeman D.M."/>
            <person name="Hettich R.L."/>
            <person name="Parry R.J."/>
            <person name="Spain J.C."/>
        </authorList>
    </citation>
    <scope>NUCLEOTIDE SEQUENCE [LARGE SCALE GENOMIC DNA]</scope>
    <source>
        <strain evidence="2 3">NRRL B-1670</strain>
    </source>
</reference>
<dbReference type="PROSITE" id="PS50112">
    <property type="entry name" value="PAS"/>
    <property type="match status" value="2"/>
</dbReference>
<dbReference type="CDD" id="cd00130">
    <property type="entry name" value="PAS"/>
    <property type="match status" value="2"/>
</dbReference>
<dbReference type="PANTHER" id="PTHR44757">
    <property type="entry name" value="DIGUANYLATE CYCLASE DGCP"/>
    <property type="match status" value="1"/>
</dbReference>
<dbReference type="Pfam" id="PF00989">
    <property type="entry name" value="PAS"/>
    <property type="match status" value="1"/>
</dbReference>
<dbReference type="EMBL" id="NSJV01000622">
    <property type="protein sequence ID" value="PAU44806.1"/>
    <property type="molecule type" value="Genomic_DNA"/>
</dbReference>
<evidence type="ECO:0000259" key="1">
    <source>
        <dbReference type="PROSITE" id="PS50112"/>
    </source>
</evidence>
<comment type="caution">
    <text evidence="2">The sequence shown here is derived from an EMBL/GenBank/DDBJ whole genome shotgun (WGS) entry which is preliminary data.</text>
</comment>
<dbReference type="NCBIfam" id="TIGR00229">
    <property type="entry name" value="sensory_box"/>
    <property type="match status" value="2"/>
</dbReference>